<feature type="domain" description="TonB-dependent receptor plug" evidence="10">
    <location>
        <begin position="130"/>
        <end position="249"/>
    </location>
</feature>
<dbReference type="EMBL" id="JAVRHT010000039">
    <property type="protein sequence ID" value="MDT0632836.1"/>
    <property type="molecule type" value="Genomic_DNA"/>
</dbReference>
<comment type="subcellular location">
    <subcellularLocation>
        <location evidence="1 8">Cell outer membrane</location>
        <topology evidence="1 8">Multi-pass membrane protein</topology>
    </subcellularLocation>
</comment>
<keyword evidence="6 8" id="KW-0472">Membrane</keyword>
<evidence type="ECO:0000256" key="6">
    <source>
        <dbReference type="ARBA" id="ARBA00023136"/>
    </source>
</evidence>
<feature type="signal peptide" evidence="9">
    <location>
        <begin position="1"/>
        <end position="26"/>
    </location>
</feature>
<dbReference type="InterPro" id="IPR037066">
    <property type="entry name" value="Plug_dom_sf"/>
</dbReference>
<dbReference type="Gene3D" id="2.60.40.1120">
    <property type="entry name" value="Carboxypeptidase-like, regulatory domain"/>
    <property type="match status" value="1"/>
</dbReference>
<evidence type="ECO:0000256" key="9">
    <source>
        <dbReference type="SAM" id="SignalP"/>
    </source>
</evidence>
<evidence type="ECO:0000256" key="2">
    <source>
        <dbReference type="ARBA" id="ARBA00022448"/>
    </source>
</evidence>
<keyword evidence="7 8" id="KW-0998">Cell outer membrane</keyword>
<keyword evidence="5 9" id="KW-0732">Signal</keyword>
<dbReference type="Proteomes" id="UP001267426">
    <property type="component" value="Unassembled WGS sequence"/>
</dbReference>
<evidence type="ECO:0000256" key="3">
    <source>
        <dbReference type="ARBA" id="ARBA00022452"/>
    </source>
</evidence>
<evidence type="ECO:0000256" key="4">
    <source>
        <dbReference type="ARBA" id="ARBA00022692"/>
    </source>
</evidence>
<feature type="chain" id="PRO_5047454915" evidence="9">
    <location>
        <begin position="27"/>
        <end position="1026"/>
    </location>
</feature>
<keyword evidence="11" id="KW-0675">Receptor</keyword>
<dbReference type="PROSITE" id="PS52016">
    <property type="entry name" value="TONB_DEPENDENT_REC_3"/>
    <property type="match status" value="1"/>
</dbReference>
<dbReference type="PANTHER" id="PTHR30069">
    <property type="entry name" value="TONB-DEPENDENT OUTER MEMBRANE RECEPTOR"/>
    <property type="match status" value="1"/>
</dbReference>
<accession>A0ABU3BU61</accession>
<gene>
    <name evidence="11" type="ORF">RM540_13840</name>
</gene>
<keyword evidence="12" id="KW-1185">Reference proteome</keyword>
<dbReference type="InterPro" id="IPR008969">
    <property type="entry name" value="CarboxyPept-like_regulatory"/>
</dbReference>
<dbReference type="SUPFAM" id="SSF56935">
    <property type="entry name" value="Porins"/>
    <property type="match status" value="1"/>
</dbReference>
<dbReference type="InterPro" id="IPR023997">
    <property type="entry name" value="TonB-dep_OMP_SusC/RagA_CS"/>
</dbReference>
<dbReference type="Gene3D" id="2.40.170.20">
    <property type="entry name" value="TonB-dependent receptor, beta-barrel domain"/>
    <property type="match status" value="1"/>
</dbReference>
<keyword evidence="3 8" id="KW-1134">Transmembrane beta strand</keyword>
<keyword evidence="2 8" id="KW-0813">Transport</keyword>
<dbReference type="PANTHER" id="PTHR30069:SF29">
    <property type="entry name" value="HEMOGLOBIN AND HEMOGLOBIN-HAPTOGLOBIN-BINDING PROTEIN 1-RELATED"/>
    <property type="match status" value="1"/>
</dbReference>
<protein>
    <submittedName>
        <fullName evidence="11">TonB-dependent receptor</fullName>
    </submittedName>
</protein>
<dbReference type="Pfam" id="PF13715">
    <property type="entry name" value="CarbopepD_reg_2"/>
    <property type="match status" value="1"/>
</dbReference>
<dbReference type="InterPro" id="IPR039426">
    <property type="entry name" value="TonB-dep_rcpt-like"/>
</dbReference>
<dbReference type="RefSeq" id="WP_311665126.1">
    <property type="nucleotide sequence ID" value="NZ_JAVRHT010000039.1"/>
</dbReference>
<proteinExistence type="inferred from homology"/>
<evidence type="ECO:0000256" key="1">
    <source>
        <dbReference type="ARBA" id="ARBA00004571"/>
    </source>
</evidence>
<evidence type="ECO:0000256" key="7">
    <source>
        <dbReference type="ARBA" id="ARBA00023237"/>
    </source>
</evidence>
<reference evidence="11 12" key="1">
    <citation type="submission" date="2023-09" db="EMBL/GenBank/DDBJ databases">
        <authorList>
            <person name="Rey-Velasco X."/>
        </authorList>
    </citation>
    <scope>NUCLEOTIDE SEQUENCE [LARGE SCALE GENOMIC DNA]</scope>
    <source>
        <strain evidence="11 12">F394</strain>
    </source>
</reference>
<comment type="similarity">
    <text evidence="8">Belongs to the TonB-dependent receptor family.</text>
</comment>
<dbReference type="InterPro" id="IPR036942">
    <property type="entry name" value="Beta-barrel_TonB_sf"/>
</dbReference>
<dbReference type="NCBIfam" id="TIGR04057">
    <property type="entry name" value="SusC_RagA_signa"/>
    <property type="match status" value="1"/>
</dbReference>
<comment type="caution">
    <text evidence="11">The sequence shown here is derived from an EMBL/GenBank/DDBJ whole genome shotgun (WGS) entry which is preliminary data.</text>
</comment>
<name>A0ABU3BU61_9BACT</name>
<dbReference type="InterPro" id="IPR012910">
    <property type="entry name" value="Plug_dom"/>
</dbReference>
<evidence type="ECO:0000313" key="12">
    <source>
        <dbReference type="Proteomes" id="UP001267426"/>
    </source>
</evidence>
<evidence type="ECO:0000313" key="11">
    <source>
        <dbReference type="EMBL" id="MDT0632836.1"/>
    </source>
</evidence>
<evidence type="ECO:0000256" key="8">
    <source>
        <dbReference type="PROSITE-ProRule" id="PRU01360"/>
    </source>
</evidence>
<dbReference type="SUPFAM" id="SSF49464">
    <property type="entry name" value="Carboxypeptidase regulatory domain-like"/>
    <property type="match status" value="1"/>
</dbReference>
<keyword evidence="4 8" id="KW-0812">Transmembrane</keyword>
<dbReference type="Pfam" id="PF07715">
    <property type="entry name" value="Plug"/>
    <property type="match status" value="1"/>
</dbReference>
<dbReference type="Gene3D" id="2.170.130.10">
    <property type="entry name" value="TonB-dependent receptor, plug domain"/>
    <property type="match status" value="1"/>
</dbReference>
<evidence type="ECO:0000256" key="5">
    <source>
        <dbReference type="ARBA" id="ARBA00022729"/>
    </source>
</evidence>
<organism evidence="11 12">
    <name type="scientific">Rubrivirga litoralis</name>
    <dbReference type="NCBI Taxonomy" id="3075598"/>
    <lineage>
        <taxon>Bacteria</taxon>
        <taxon>Pseudomonadati</taxon>
        <taxon>Rhodothermota</taxon>
        <taxon>Rhodothermia</taxon>
        <taxon>Rhodothermales</taxon>
        <taxon>Rubricoccaceae</taxon>
        <taxon>Rubrivirga</taxon>
    </lineage>
</organism>
<sequence length="1026" mass="109137">MRPTVTRALGSFAVLLAALAGPGALAQTGTVTGTVVDAETGEALPTAAVQVVGQPGLGGATNINGIYEFDLPAGTYTIRATFVGYEAGEALVTVGVEEEVTQDFALSTDLADLEEVIVTGALSERSVGQSEVAVSRLDAEALTAQNEYQDVSQLLNGKISGVSVQPSSGNVGGGIRFNVRAGGGLNGQGQPLIFIDGVRIDNSQIVGFGAGGQGTSALADLNPEDIGSVDVLKGPAAAALYGTDASNGVVLITTKNGASATDAFNISIRQTVGQNSQQTEYTAINAFRTFGDANANFRDGTILETGVSISGGTQAVRYYGQFDRRDEEGILPNNDFDRNSLRANFDVTPSQKLQVGVNFGYTQSATSRPQNDNNVIGFLGNTLLRPSSYLFVDSLGVLAARNEQRTNRFIGAADVAWTPIPALTLRGNVGVDAADLRQDDFQQTGISYPGVGTRGSRGFYGRENDQVSLTASARYQYNLTPRLNLSTAVGVQGFDRRLRTIFLENFNFATPLITDIGSGTEYQESGESYLNERQIGVLLDQSVSYGTVFNGSAGFRQDYATAIGGDSPSIFYPFIRGAFRFDQLNGTPAIFDLLKVRAAYGESGQSPGAYDSQAALYEAAVGGYGAGAIPDLIGNPDIRAERVAEFETGLDVEIAGVALAELTYYIQRATDSIVGVELPPSTGQVASLVPFNVGRVDGQGIEFSLTSTPVSFQNFSLDLGAVFSYQTNEVIELGENPVTGNPNPALYDGFDVNVIRPGICAYQLGVGDNYSPDLRGDECPTEITDGLPRSAFYTTPVNGAVFESDGTYAGVDFGIDQDNLELYQDRLSSGECEYNPSSGASRCYYGLPYPKYNGSFTANATIFRDVSFYALVDYAIGLKVLNNTRNFQLSFGNDQERAELADQLGIGSADDLPNLTPNTPEYEAAANAYARTDRRFDANLIEDADYLKLREISIRYSLNRLLAGVPASPIRTATLTLAGRNLFTSTPYSGVDPEVNFAGARSLSRGQDFLTLQQPRVIYATLTVGL</sequence>
<evidence type="ECO:0000259" key="10">
    <source>
        <dbReference type="Pfam" id="PF07715"/>
    </source>
</evidence>